<evidence type="ECO:0000313" key="3">
    <source>
        <dbReference type="EMBL" id="NOT35270.1"/>
    </source>
</evidence>
<evidence type="ECO:0000259" key="2">
    <source>
        <dbReference type="Pfam" id="PF12867"/>
    </source>
</evidence>
<sequence length="204" mass="23156">MKRVRAKKQAARPKRATKLRVVKPAAPPPRPLASLAPEERAFGSALVTATSRERILFELRRGRASVHAAIKGMSAAAAERPLGPDKWCTREIVLHLASRDQARLREMESALRGVEISWRVHADSEWPRLNEADLADLRHHSWDEAIALLELTRERLLESIESVPDEPAEVWAETHPFGWMLRGLPPHDRHHADQIKRWITTRGA</sequence>
<dbReference type="Proteomes" id="UP000580839">
    <property type="component" value="Unassembled WGS sequence"/>
</dbReference>
<dbReference type="InterPro" id="IPR024775">
    <property type="entry name" value="DinB-like"/>
</dbReference>
<dbReference type="Gene3D" id="1.20.120.450">
    <property type="entry name" value="dinb family like domain"/>
    <property type="match status" value="1"/>
</dbReference>
<name>A0A849SV86_UNCEI</name>
<dbReference type="EMBL" id="JABFRW010000184">
    <property type="protein sequence ID" value="NOT35270.1"/>
    <property type="molecule type" value="Genomic_DNA"/>
</dbReference>
<feature type="compositionally biased region" description="Basic residues" evidence="1">
    <location>
        <begin position="1"/>
        <end position="21"/>
    </location>
</feature>
<dbReference type="Pfam" id="PF12867">
    <property type="entry name" value="DinB_2"/>
    <property type="match status" value="1"/>
</dbReference>
<evidence type="ECO:0000256" key="1">
    <source>
        <dbReference type="SAM" id="MobiDB-lite"/>
    </source>
</evidence>
<dbReference type="AlphaFoldDB" id="A0A849SV86"/>
<protein>
    <recommendedName>
        <fullName evidence="2">DinB-like domain-containing protein</fullName>
    </recommendedName>
</protein>
<feature type="domain" description="DinB-like" evidence="2">
    <location>
        <begin position="59"/>
        <end position="195"/>
    </location>
</feature>
<dbReference type="SUPFAM" id="SSF109854">
    <property type="entry name" value="DinB/YfiT-like putative metalloenzymes"/>
    <property type="match status" value="1"/>
</dbReference>
<gene>
    <name evidence="3" type="ORF">HOP12_14090</name>
</gene>
<feature type="region of interest" description="Disordered" evidence="1">
    <location>
        <begin position="1"/>
        <end position="34"/>
    </location>
</feature>
<organism evidence="3 4">
    <name type="scientific">Eiseniibacteriota bacterium</name>
    <dbReference type="NCBI Taxonomy" id="2212470"/>
    <lineage>
        <taxon>Bacteria</taxon>
        <taxon>Candidatus Eiseniibacteriota</taxon>
    </lineage>
</organism>
<comment type="caution">
    <text evidence="3">The sequence shown here is derived from an EMBL/GenBank/DDBJ whole genome shotgun (WGS) entry which is preliminary data.</text>
</comment>
<evidence type="ECO:0000313" key="4">
    <source>
        <dbReference type="Proteomes" id="UP000580839"/>
    </source>
</evidence>
<reference evidence="3 4" key="1">
    <citation type="submission" date="2020-04" db="EMBL/GenBank/DDBJ databases">
        <title>Metagenomic profiling of ammonia- and methane-oxidizing microorganisms in a Dutch drinking water treatment plant.</title>
        <authorList>
            <person name="Poghosyan L."/>
            <person name="Leucker S."/>
        </authorList>
    </citation>
    <scope>NUCLEOTIDE SEQUENCE [LARGE SCALE GENOMIC DNA]</scope>
    <source>
        <strain evidence="3">S-RSF-IL-03</strain>
    </source>
</reference>
<accession>A0A849SV86</accession>
<dbReference type="InterPro" id="IPR034660">
    <property type="entry name" value="DinB/YfiT-like"/>
</dbReference>
<proteinExistence type="predicted"/>